<dbReference type="Pfam" id="PF02311">
    <property type="entry name" value="AraC_binding"/>
    <property type="match status" value="1"/>
</dbReference>
<evidence type="ECO:0000256" key="2">
    <source>
        <dbReference type="ARBA" id="ARBA00023125"/>
    </source>
</evidence>
<evidence type="ECO:0000256" key="6">
    <source>
        <dbReference type="SAM" id="MobiDB-lite"/>
    </source>
</evidence>
<dbReference type="InterPro" id="IPR003313">
    <property type="entry name" value="AraC-bd"/>
</dbReference>
<keyword evidence="1" id="KW-0805">Transcription regulation</keyword>
<organism evidence="8 9">
    <name type="scientific">Marinobacter salarius</name>
    <dbReference type="NCBI Taxonomy" id="1420917"/>
    <lineage>
        <taxon>Bacteria</taxon>
        <taxon>Pseudomonadati</taxon>
        <taxon>Pseudomonadota</taxon>
        <taxon>Gammaproteobacteria</taxon>
        <taxon>Pseudomonadales</taxon>
        <taxon>Marinobacteraceae</taxon>
        <taxon>Marinobacter</taxon>
    </lineage>
</organism>
<keyword evidence="3" id="KW-0010">Activator</keyword>
<dbReference type="InterPro" id="IPR037923">
    <property type="entry name" value="HTH-like"/>
</dbReference>
<dbReference type="PRINTS" id="PR00032">
    <property type="entry name" value="HTHARAC"/>
</dbReference>
<dbReference type="SUPFAM" id="SSF46689">
    <property type="entry name" value="Homeodomain-like"/>
    <property type="match status" value="2"/>
</dbReference>
<proteinExistence type="predicted"/>
<dbReference type="InterPro" id="IPR050204">
    <property type="entry name" value="AraC_XylS_family_regulators"/>
</dbReference>
<dbReference type="InterPro" id="IPR018060">
    <property type="entry name" value="HTH_AraC"/>
</dbReference>
<dbReference type="Gene3D" id="1.10.10.60">
    <property type="entry name" value="Homeodomain-like"/>
    <property type="match status" value="1"/>
</dbReference>
<dbReference type="AlphaFoldDB" id="A0A1W6KAX3"/>
<dbReference type="Proteomes" id="UP000193100">
    <property type="component" value="Chromosome"/>
</dbReference>
<evidence type="ECO:0000313" key="8">
    <source>
        <dbReference type="EMBL" id="ARM84547.1"/>
    </source>
</evidence>
<dbReference type="PROSITE" id="PS01124">
    <property type="entry name" value="HTH_ARAC_FAMILY_2"/>
    <property type="match status" value="1"/>
</dbReference>
<sequence>MAGMTNTTVSKLIFWRDARLPHVELRKVSDGRQVCYAPHSHTQWSIGAITGGESTYQYREDLFHVRAGDLVLMNPEWVHSCNPIDNQPWAYLMLYVDTGWLTDLRFRAGLLPTPHWQDIATATLSEPIWYERYCRMAECLLDAQRDLLDKQTEVVEFLSDLMHELARQPVVQQPKAPDTLTELARYLDNHMAEDVSLDTLCEISSYSAGHLIRAFRQYFGLTPHAYLLNRRIQLGRLELANGTPIAEAALNAGFADQPHFQRTFKRLMAATPNQYRQPSTSHQIQATDRKQ</sequence>
<evidence type="ECO:0000256" key="4">
    <source>
        <dbReference type="ARBA" id="ARBA00023163"/>
    </source>
</evidence>
<dbReference type="SMART" id="SM00342">
    <property type="entry name" value="HTH_ARAC"/>
    <property type="match status" value="1"/>
</dbReference>
<dbReference type="InterPro" id="IPR009057">
    <property type="entry name" value="Homeodomain-like_sf"/>
</dbReference>
<dbReference type="Gene3D" id="2.60.120.10">
    <property type="entry name" value="Jelly Rolls"/>
    <property type="match status" value="1"/>
</dbReference>
<reference evidence="8 9" key="1">
    <citation type="submission" date="2017-04" db="EMBL/GenBank/DDBJ databases">
        <title>Genome Sequence of Marinobacter salarius strain SMR5 Isolated from a culture of the Diatom Skeletonema marinoi.</title>
        <authorList>
            <person name="Topel M."/>
            <person name="Pinder M.I.M."/>
            <person name="Johansson O.N."/>
            <person name="Kourtchenko O."/>
            <person name="Godhe A."/>
            <person name="Clarke A.K."/>
        </authorList>
    </citation>
    <scope>NUCLEOTIDE SEQUENCE [LARGE SCALE GENOMIC DNA]</scope>
    <source>
        <strain evidence="8 9">SMR5</strain>
    </source>
</reference>
<dbReference type="EMBL" id="CP020931">
    <property type="protein sequence ID" value="ARM84547.1"/>
    <property type="molecule type" value="Genomic_DNA"/>
</dbReference>
<dbReference type="InterPro" id="IPR020449">
    <property type="entry name" value="Tscrpt_reg_AraC-type_HTH"/>
</dbReference>
<dbReference type="InterPro" id="IPR014710">
    <property type="entry name" value="RmlC-like_jellyroll"/>
</dbReference>
<dbReference type="PANTHER" id="PTHR46796">
    <property type="entry name" value="HTH-TYPE TRANSCRIPTIONAL ACTIVATOR RHAS-RELATED"/>
    <property type="match status" value="1"/>
</dbReference>
<dbReference type="GO" id="GO:0003700">
    <property type="term" value="F:DNA-binding transcription factor activity"/>
    <property type="evidence" value="ECO:0007669"/>
    <property type="project" value="InterPro"/>
</dbReference>
<dbReference type="STRING" id="1420917.AU15_06595"/>
<keyword evidence="4" id="KW-0804">Transcription</keyword>
<dbReference type="PROSITE" id="PS00041">
    <property type="entry name" value="HTH_ARAC_FAMILY_1"/>
    <property type="match status" value="1"/>
</dbReference>
<keyword evidence="2" id="KW-0238">DNA-binding</keyword>
<evidence type="ECO:0000256" key="5">
    <source>
        <dbReference type="ARBA" id="ARBA00037345"/>
    </source>
</evidence>
<comment type="function">
    <text evidence="5">Regulatory protein of the TOL plasmid xyl operons. XylS activates the xylXYZLTEGFJQKIH operon required for the degradation of toluene, m-xylene and p-xylene.</text>
</comment>
<name>A0A1W6KAX3_9GAMM</name>
<protein>
    <submittedName>
        <fullName evidence="8">Regulatory protein SoxS</fullName>
    </submittedName>
</protein>
<feature type="region of interest" description="Disordered" evidence="6">
    <location>
        <begin position="272"/>
        <end position="291"/>
    </location>
</feature>
<evidence type="ECO:0000313" key="9">
    <source>
        <dbReference type="Proteomes" id="UP000193100"/>
    </source>
</evidence>
<evidence type="ECO:0000256" key="1">
    <source>
        <dbReference type="ARBA" id="ARBA00023015"/>
    </source>
</evidence>
<dbReference type="GO" id="GO:0043565">
    <property type="term" value="F:sequence-specific DNA binding"/>
    <property type="evidence" value="ECO:0007669"/>
    <property type="project" value="InterPro"/>
</dbReference>
<evidence type="ECO:0000259" key="7">
    <source>
        <dbReference type="PROSITE" id="PS01124"/>
    </source>
</evidence>
<accession>A0A1W6KAX3</accession>
<dbReference type="SUPFAM" id="SSF51215">
    <property type="entry name" value="Regulatory protein AraC"/>
    <property type="match status" value="1"/>
</dbReference>
<dbReference type="PANTHER" id="PTHR46796:SF2">
    <property type="entry name" value="TRANSCRIPTIONAL REGULATORY PROTEIN"/>
    <property type="match status" value="1"/>
</dbReference>
<feature type="domain" description="HTH araC/xylS-type" evidence="7">
    <location>
        <begin position="181"/>
        <end position="278"/>
    </location>
</feature>
<dbReference type="InterPro" id="IPR018062">
    <property type="entry name" value="HTH_AraC-typ_CS"/>
</dbReference>
<dbReference type="Pfam" id="PF12833">
    <property type="entry name" value="HTH_18"/>
    <property type="match status" value="1"/>
</dbReference>
<dbReference type="GO" id="GO:0009893">
    <property type="term" value="P:positive regulation of metabolic process"/>
    <property type="evidence" value="ECO:0007669"/>
    <property type="project" value="UniProtKB-ARBA"/>
</dbReference>
<evidence type="ECO:0000256" key="3">
    <source>
        <dbReference type="ARBA" id="ARBA00023159"/>
    </source>
</evidence>
<gene>
    <name evidence="8" type="primary">soxS</name>
    <name evidence="8" type="ORF">MARSALSMR5_02484</name>
</gene>